<accession>A0A1H3RWD5</accession>
<evidence type="ECO:0000313" key="2">
    <source>
        <dbReference type="Proteomes" id="UP000199632"/>
    </source>
</evidence>
<dbReference type="RefSeq" id="WP_090795359.1">
    <property type="nucleotide sequence ID" value="NZ_BOND01000020.1"/>
</dbReference>
<gene>
    <name evidence="1" type="ORF">SAMN05421684_4303</name>
</gene>
<dbReference type="AlphaFoldDB" id="A0A1H3RWD5"/>
<evidence type="ECO:0000313" key="1">
    <source>
        <dbReference type="EMBL" id="SDZ30033.1"/>
    </source>
</evidence>
<proteinExistence type="predicted"/>
<name>A0A1H3RWD5_9ACTN</name>
<organism evidence="1 2">
    <name type="scientific">Asanoa ishikariensis</name>
    <dbReference type="NCBI Taxonomy" id="137265"/>
    <lineage>
        <taxon>Bacteria</taxon>
        <taxon>Bacillati</taxon>
        <taxon>Actinomycetota</taxon>
        <taxon>Actinomycetes</taxon>
        <taxon>Micromonosporales</taxon>
        <taxon>Micromonosporaceae</taxon>
        <taxon>Asanoa</taxon>
    </lineage>
</organism>
<sequence length="82" mass="9042">MAETCGRCPALQAEVSRLTSYVARLEHLVAFLRRTLAELIGGVAATARFIDAEMTEPTIPARKLLPALHTRLDLLIQRVEGK</sequence>
<reference evidence="2" key="1">
    <citation type="submission" date="2016-10" db="EMBL/GenBank/DDBJ databases">
        <authorList>
            <person name="Varghese N."/>
            <person name="Submissions S."/>
        </authorList>
    </citation>
    <scope>NUCLEOTIDE SEQUENCE [LARGE SCALE GENOMIC DNA]</scope>
    <source>
        <strain evidence="2">DSM 44718</strain>
    </source>
</reference>
<protein>
    <submittedName>
        <fullName evidence="1">Uncharacterized protein</fullName>
    </submittedName>
</protein>
<keyword evidence="2" id="KW-1185">Reference proteome</keyword>
<dbReference type="EMBL" id="FNQB01000002">
    <property type="protein sequence ID" value="SDZ30033.1"/>
    <property type="molecule type" value="Genomic_DNA"/>
</dbReference>
<dbReference type="STRING" id="137265.SAMN05421684_4303"/>
<dbReference type="Proteomes" id="UP000199632">
    <property type="component" value="Unassembled WGS sequence"/>
</dbReference>